<name>A0A516KG71_9BACI</name>
<protein>
    <submittedName>
        <fullName evidence="1">YolD-like family protein</fullName>
    </submittedName>
</protein>
<proteinExistence type="predicted"/>
<dbReference type="KEGG" id="aqt:FN924_09545"/>
<evidence type="ECO:0000313" key="1">
    <source>
        <dbReference type="EMBL" id="QDP40402.1"/>
    </source>
</evidence>
<dbReference type="EMBL" id="CP041666">
    <property type="protein sequence ID" value="QDP40402.1"/>
    <property type="molecule type" value="Genomic_DNA"/>
</dbReference>
<dbReference type="Pfam" id="PF08863">
    <property type="entry name" value="YolD"/>
    <property type="match status" value="1"/>
</dbReference>
<keyword evidence="2" id="KW-1185">Reference proteome</keyword>
<dbReference type="OrthoDB" id="1644322at2"/>
<dbReference type="Proteomes" id="UP000315215">
    <property type="component" value="Chromosome"/>
</dbReference>
<dbReference type="RefSeq" id="WP_143893940.1">
    <property type="nucleotide sequence ID" value="NZ_CP041666.1"/>
</dbReference>
<organism evidence="1 2">
    <name type="scientific">Radiobacillus deserti</name>
    <dbReference type="NCBI Taxonomy" id="2594883"/>
    <lineage>
        <taxon>Bacteria</taxon>
        <taxon>Bacillati</taxon>
        <taxon>Bacillota</taxon>
        <taxon>Bacilli</taxon>
        <taxon>Bacillales</taxon>
        <taxon>Bacillaceae</taxon>
        <taxon>Radiobacillus</taxon>
    </lineage>
</organism>
<gene>
    <name evidence="1" type="ORF">FN924_09545</name>
</gene>
<reference evidence="1 2" key="1">
    <citation type="submission" date="2019-07" db="EMBL/GenBank/DDBJ databases">
        <authorList>
            <person name="Li J."/>
        </authorList>
    </citation>
    <scope>NUCLEOTIDE SEQUENCE [LARGE SCALE GENOMIC DNA]</scope>
    <source>
        <strain evidence="1 2">TKL69</strain>
    </source>
</reference>
<accession>A0A516KG71</accession>
<dbReference type="PANTHER" id="PTHR40051">
    <property type="entry name" value="IG HYPOTHETICAL 15966"/>
    <property type="match status" value="1"/>
</dbReference>
<dbReference type="InterPro" id="IPR014962">
    <property type="entry name" value="YolD"/>
</dbReference>
<evidence type="ECO:0000313" key="2">
    <source>
        <dbReference type="Proteomes" id="UP000315215"/>
    </source>
</evidence>
<sequence>MINDRGSIKWSSLMLPEHVEMLRELWQEDTHQTMPIIDEQKAEEMNAVIQKAYKEKILVRITYYATPRFHTVLGCISNIDILNSCLTVDVDKEGSKTLSYRQLLDIQME</sequence>
<dbReference type="AlphaFoldDB" id="A0A516KG71"/>
<dbReference type="PANTHER" id="PTHR40051:SF1">
    <property type="entry name" value="YOLD-LIKE FAMILY PROTEIN"/>
    <property type="match status" value="1"/>
</dbReference>